<evidence type="ECO:0000256" key="2">
    <source>
        <dbReference type="ARBA" id="ARBA00023015"/>
    </source>
</evidence>
<dbReference type="Proteomes" id="UP000290602">
    <property type="component" value="Unassembled WGS sequence"/>
</dbReference>
<evidence type="ECO:0000259" key="5">
    <source>
        <dbReference type="PROSITE" id="PS50937"/>
    </source>
</evidence>
<keyword evidence="4" id="KW-0804">Transcription</keyword>
<dbReference type="PANTHER" id="PTHR30204:SF69">
    <property type="entry name" value="MERR-FAMILY TRANSCRIPTIONAL REGULATOR"/>
    <property type="match status" value="1"/>
</dbReference>
<keyword evidence="3" id="KW-0238">DNA-binding</keyword>
<comment type="caution">
    <text evidence="6">The sequence shown here is derived from an EMBL/GenBank/DDBJ whole genome shotgun (WGS) entry which is preliminary data.</text>
</comment>
<dbReference type="PANTHER" id="PTHR30204">
    <property type="entry name" value="REDOX-CYCLING DRUG-SENSING TRANSCRIPTIONAL ACTIVATOR SOXR"/>
    <property type="match status" value="1"/>
</dbReference>
<dbReference type="InterPro" id="IPR047057">
    <property type="entry name" value="MerR_fam"/>
</dbReference>
<keyword evidence="7" id="KW-1185">Reference proteome</keyword>
<dbReference type="InterPro" id="IPR009061">
    <property type="entry name" value="DNA-bd_dom_put_sf"/>
</dbReference>
<keyword evidence="2" id="KW-0805">Transcription regulation</keyword>
<dbReference type="GO" id="GO:0003677">
    <property type="term" value="F:DNA binding"/>
    <property type="evidence" value="ECO:0007669"/>
    <property type="project" value="UniProtKB-KW"/>
</dbReference>
<protein>
    <submittedName>
        <fullName evidence="6">MerR family transcriptional regulator</fullName>
    </submittedName>
</protein>
<organism evidence="6 7">
    <name type="scientific">Levilactobacillus suantsaii</name>
    <dbReference type="NCBI Taxonomy" id="2292255"/>
    <lineage>
        <taxon>Bacteria</taxon>
        <taxon>Bacillati</taxon>
        <taxon>Bacillota</taxon>
        <taxon>Bacilli</taxon>
        <taxon>Lactobacillales</taxon>
        <taxon>Lactobacillaceae</taxon>
        <taxon>Levilactobacillus</taxon>
    </lineage>
</organism>
<name>A0A4Q0VL09_9LACO</name>
<dbReference type="Pfam" id="PF13411">
    <property type="entry name" value="MerR_1"/>
    <property type="match status" value="1"/>
</dbReference>
<reference evidence="6 7" key="1">
    <citation type="submission" date="2018-08" db="EMBL/GenBank/DDBJ databases">
        <title>Lactobacillus suantsai sp. nov., isolated from traditional fermented suan-tsai in Taiwan.</title>
        <authorList>
            <person name="Huang C.-H."/>
        </authorList>
    </citation>
    <scope>NUCLEOTIDE SEQUENCE [LARGE SCALE GENOMIC DNA]</scope>
    <source>
        <strain evidence="6 7">BCRC 12945</strain>
    </source>
</reference>
<evidence type="ECO:0000256" key="4">
    <source>
        <dbReference type="ARBA" id="ARBA00023163"/>
    </source>
</evidence>
<evidence type="ECO:0000256" key="3">
    <source>
        <dbReference type="ARBA" id="ARBA00023125"/>
    </source>
</evidence>
<gene>
    <name evidence="6" type="ORF">DXH47_01950</name>
</gene>
<evidence type="ECO:0000313" key="6">
    <source>
        <dbReference type="EMBL" id="RXI79938.1"/>
    </source>
</evidence>
<dbReference type="InterPro" id="IPR000551">
    <property type="entry name" value="MerR-type_HTH_dom"/>
</dbReference>
<evidence type="ECO:0000313" key="7">
    <source>
        <dbReference type="Proteomes" id="UP000290602"/>
    </source>
</evidence>
<keyword evidence="1" id="KW-0678">Repressor</keyword>
<dbReference type="EMBL" id="QXIL01000002">
    <property type="protein sequence ID" value="RXI79938.1"/>
    <property type="molecule type" value="Genomic_DNA"/>
</dbReference>
<dbReference type="OrthoDB" id="9806513at2"/>
<feature type="domain" description="HTH merR-type" evidence="5">
    <location>
        <begin position="14"/>
        <end position="84"/>
    </location>
</feature>
<evidence type="ECO:0000256" key="1">
    <source>
        <dbReference type="ARBA" id="ARBA00022491"/>
    </source>
</evidence>
<dbReference type="CDD" id="cd01105">
    <property type="entry name" value="HTH_GlnR-like"/>
    <property type="match status" value="1"/>
</dbReference>
<dbReference type="PROSITE" id="PS50937">
    <property type="entry name" value="HTH_MERR_2"/>
    <property type="match status" value="1"/>
</dbReference>
<accession>A0A4Q0VL09</accession>
<dbReference type="SUPFAM" id="SSF46955">
    <property type="entry name" value="Putative DNA-binding domain"/>
    <property type="match status" value="1"/>
</dbReference>
<sequence>MANLMKKIPIESVTLGIGDVARATGVAQSKLRYWESKGYIKNHAVTDKSNRKFTYKTVLQVQLIKSFLADGYTLTSAVARAQKRAIYLDALRSFFEDRFAQMDVADHTATIDLGPFDPTPSKHLMAKRTDQQWRFYLATPES</sequence>
<dbReference type="GO" id="GO:0003700">
    <property type="term" value="F:DNA-binding transcription factor activity"/>
    <property type="evidence" value="ECO:0007669"/>
    <property type="project" value="InterPro"/>
</dbReference>
<dbReference type="SMART" id="SM00422">
    <property type="entry name" value="HTH_MERR"/>
    <property type="match status" value="1"/>
</dbReference>
<dbReference type="AlphaFoldDB" id="A0A4Q0VL09"/>
<proteinExistence type="predicted"/>
<dbReference type="Gene3D" id="1.10.1660.10">
    <property type="match status" value="1"/>
</dbReference>